<evidence type="ECO:0000313" key="3">
    <source>
        <dbReference type="Proteomes" id="UP001157091"/>
    </source>
</evidence>
<keyword evidence="3" id="KW-1185">Reference proteome</keyword>
<protein>
    <submittedName>
        <fullName evidence="2">Uncharacterized protein</fullName>
    </submittedName>
</protein>
<dbReference type="EMBL" id="BSUK01000001">
    <property type="protein sequence ID" value="GMA26249.1"/>
    <property type="molecule type" value="Genomic_DNA"/>
</dbReference>
<name>A0ABQ6I8C7_9MICO</name>
<dbReference type="Proteomes" id="UP001157091">
    <property type="component" value="Unassembled WGS sequence"/>
</dbReference>
<gene>
    <name evidence="2" type="ORF">GCM10025864_40080</name>
</gene>
<reference evidence="3" key="1">
    <citation type="journal article" date="2019" name="Int. J. Syst. Evol. Microbiol.">
        <title>The Global Catalogue of Microorganisms (GCM) 10K type strain sequencing project: providing services to taxonomists for standard genome sequencing and annotation.</title>
        <authorList>
            <consortium name="The Broad Institute Genomics Platform"/>
            <consortium name="The Broad Institute Genome Sequencing Center for Infectious Disease"/>
            <person name="Wu L."/>
            <person name="Ma J."/>
        </authorList>
    </citation>
    <scope>NUCLEOTIDE SEQUENCE [LARGE SCALE GENOMIC DNA]</scope>
    <source>
        <strain evidence="3">NBRC 106348</strain>
    </source>
</reference>
<evidence type="ECO:0000313" key="2">
    <source>
        <dbReference type="EMBL" id="GMA26249.1"/>
    </source>
</evidence>
<organism evidence="2 3">
    <name type="scientific">Luteimicrobium album</name>
    <dbReference type="NCBI Taxonomy" id="1054550"/>
    <lineage>
        <taxon>Bacteria</taxon>
        <taxon>Bacillati</taxon>
        <taxon>Actinomycetota</taxon>
        <taxon>Actinomycetes</taxon>
        <taxon>Micrococcales</taxon>
        <taxon>Luteimicrobium</taxon>
    </lineage>
</organism>
<evidence type="ECO:0000256" key="1">
    <source>
        <dbReference type="SAM" id="MobiDB-lite"/>
    </source>
</evidence>
<proteinExistence type="predicted"/>
<feature type="region of interest" description="Disordered" evidence="1">
    <location>
        <begin position="1"/>
        <end position="29"/>
    </location>
</feature>
<comment type="caution">
    <text evidence="2">The sequence shown here is derived from an EMBL/GenBank/DDBJ whole genome shotgun (WGS) entry which is preliminary data.</text>
</comment>
<sequence length="58" mass="5815">MTIQAAFDVPAERGTALNAPAPRTGAPAGDRELEVGWFRAPADGGVAGGPPGRTPSMP</sequence>
<accession>A0ABQ6I8C7</accession>